<dbReference type="Proteomes" id="UP000198656">
    <property type="component" value="Unassembled WGS sequence"/>
</dbReference>
<dbReference type="EMBL" id="FNCP01000031">
    <property type="protein sequence ID" value="SDI26712.1"/>
    <property type="molecule type" value="Genomic_DNA"/>
</dbReference>
<protein>
    <submittedName>
        <fullName evidence="1">Uncharacterized protein</fullName>
    </submittedName>
</protein>
<dbReference type="AlphaFoldDB" id="A0A1G8J6J5"/>
<accession>A0A1G8J6J5</accession>
<dbReference type="STRING" id="1121419.SAMN05443529_13136"/>
<name>A0A1G8J6J5_9FIRM</name>
<organism evidence="1 2">
    <name type="scientific">Desulfosporosinus hippei DSM 8344</name>
    <dbReference type="NCBI Taxonomy" id="1121419"/>
    <lineage>
        <taxon>Bacteria</taxon>
        <taxon>Bacillati</taxon>
        <taxon>Bacillota</taxon>
        <taxon>Clostridia</taxon>
        <taxon>Eubacteriales</taxon>
        <taxon>Desulfitobacteriaceae</taxon>
        <taxon>Desulfosporosinus</taxon>
    </lineage>
</organism>
<keyword evidence="2" id="KW-1185">Reference proteome</keyword>
<reference evidence="2" key="1">
    <citation type="submission" date="2016-10" db="EMBL/GenBank/DDBJ databases">
        <authorList>
            <person name="Varghese N."/>
            <person name="Submissions S."/>
        </authorList>
    </citation>
    <scope>NUCLEOTIDE SEQUENCE [LARGE SCALE GENOMIC DNA]</scope>
    <source>
        <strain evidence="2">DSM 8344</strain>
    </source>
</reference>
<sequence>MEKEKMESLSCCDCGTANYFHKGLPKRFYYEY</sequence>
<proteinExistence type="predicted"/>
<evidence type="ECO:0000313" key="2">
    <source>
        <dbReference type="Proteomes" id="UP000198656"/>
    </source>
</evidence>
<evidence type="ECO:0000313" key="1">
    <source>
        <dbReference type="EMBL" id="SDI26712.1"/>
    </source>
</evidence>
<gene>
    <name evidence="1" type="ORF">SAMN05443529_13136</name>
</gene>